<name>A0A1J4MLH1_9CRYT</name>
<dbReference type="OrthoDB" id="338611at2759"/>
<keyword evidence="2" id="KW-1185">Reference proteome</keyword>
<dbReference type="Proteomes" id="UP000186804">
    <property type="component" value="Unassembled WGS sequence"/>
</dbReference>
<protein>
    <submittedName>
        <fullName evidence="1">Uncharacterized protein</fullName>
    </submittedName>
</protein>
<proteinExistence type="predicted"/>
<dbReference type="AlphaFoldDB" id="A0A1J4MLH1"/>
<reference evidence="1 2" key="1">
    <citation type="submission" date="2016-10" db="EMBL/GenBank/DDBJ databases">
        <title>Reductive evolution of mitochondrial metabolism and differential evolution of invasion-related proteins in Cryptosporidium.</title>
        <authorList>
            <person name="Liu S."/>
            <person name="Roellig D.M."/>
            <person name="Guo Y."/>
            <person name="Li N."/>
            <person name="Frace M.A."/>
            <person name="Tang K."/>
            <person name="Zhang L."/>
            <person name="Feng Y."/>
            <person name="Xiao L."/>
        </authorList>
    </citation>
    <scope>NUCLEOTIDE SEQUENCE [LARGE SCALE GENOMIC DNA]</scope>
    <source>
        <strain evidence="1">30847</strain>
    </source>
</reference>
<sequence length="233" mass="26899">MKSNQVVFDSNIPVNFNTDINSLNNVDCQQIQINSVPEYSDIKLTETRGVSKSTKIKKGRLTKNMKKCMNKEEFKEKEGKVTQKTILKLRNELNYIQSSILNLENTYKNSIKSSKYMGSLFGSFEPFITGINKFSQESLVDQNIYSEISYGGRSIGRFLKNSYYWFLIQKKINAENQSIEDSKLQVLNVDSLNEESKQEYNVGFHLALETNNQLFPFSEINSKYLENLENTTI</sequence>
<gene>
    <name evidence="1" type="ORF">cand_004500</name>
</gene>
<evidence type="ECO:0000313" key="1">
    <source>
        <dbReference type="EMBL" id="OII75089.1"/>
    </source>
</evidence>
<evidence type="ECO:0000313" key="2">
    <source>
        <dbReference type="Proteomes" id="UP000186804"/>
    </source>
</evidence>
<organism evidence="1 2">
    <name type="scientific">Cryptosporidium andersoni</name>
    <dbReference type="NCBI Taxonomy" id="117008"/>
    <lineage>
        <taxon>Eukaryota</taxon>
        <taxon>Sar</taxon>
        <taxon>Alveolata</taxon>
        <taxon>Apicomplexa</taxon>
        <taxon>Conoidasida</taxon>
        <taxon>Coccidia</taxon>
        <taxon>Eucoccidiorida</taxon>
        <taxon>Eimeriorina</taxon>
        <taxon>Cryptosporidiidae</taxon>
        <taxon>Cryptosporidium</taxon>
    </lineage>
</organism>
<accession>A0A1J4MLH1</accession>
<dbReference type="GeneID" id="92364635"/>
<comment type="caution">
    <text evidence="1">The sequence shown here is derived from an EMBL/GenBank/DDBJ whole genome shotgun (WGS) entry which is preliminary data.</text>
</comment>
<dbReference type="RefSeq" id="XP_067067359.1">
    <property type="nucleotide sequence ID" value="XM_067210693.1"/>
</dbReference>
<dbReference type="EMBL" id="LRBS01000091">
    <property type="protein sequence ID" value="OII75089.1"/>
    <property type="molecule type" value="Genomic_DNA"/>
</dbReference>
<dbReference type="VEuPathDB" id="CryptoDB:cand_004500"/>